<dbReference type="InterPro" id="IPR000172">
    <property type="entry name" value="GMC_OxRdtase_N"/>
</dbReference>
<dbReference type="GO" id="GO:0033718">
    <property type="term" value="F:pyranose dehydrogenase (acceptor) activity"/>
    <property type="evidence" value="ECO:0007669"/>
    <property type="project" value="UniProtKB-EC"/>
</dbReference>
<evidence type="ECO:0000259" key="21">
    <source>
        <dbReference type="Pfam" id="PF05199"/>
    </source>
</evidence>
<comment type="catalytic activity">
    <reaction evidence="11">
        <text>pyranose + acceptor = pyranos-2-ulose + reduced acceptor.</text>
        <dbReference type="EC" id="1.1.99.29"/>
    </reaction>
</comment>
<dbReference type="Pfam" id="PF00732">
    <property type="entry name" value="GMC_oxred_N"/>
    <property type="match status" value="1"/>
</dbReference>
<dbReference type="EC" id="1.1.99.29" evidence="5"/>
<evidence type="ECO:0000256" key="1">
    <source>
        <dbReference type="ARBA" id="ARBA00001974"/>
    </source>
</evidence>
<evidence type="ECO:0000256" key="13">
    <source>
        <dbReference type="ARBA" id="ARBA00034029"/>
    </source>
</evidence>
<comment type="function">
    <text evidence="10">Catalyzes the single-oxidation or sequential double oxidation reaction of carbohydrates primarily at carbon-2 and/or carbon-3 with the concomitant reduction of the flavin. The enzyme exhibits a broad sugar substrate specificity, oxidizing different aldopyranoses to the corresponding C-1, C-2, C-3 or C-1,2, C-2,3 and C-3,4 (di)dehydro sugars with substrate-specific regioselectivity. Accepts only a narrow range of electron acceptors such as substituted benzoquinones and complexed metal ions and reacts extremely slowly with O(2) as acceptor. May play a role in the natural recycling of plant matter by oxidizing all major monosaccharides in lignocellulose and by reducing quinone compounds or reactive radical species generated during lignin depolymerization.</text>
</comment>
<protein>
    <recommendedName>
        <fullName evidence="5">pyranose dehydrogenase (acceptor)</fullName>
        <ecNumber evidence="5">1.1.99.29</ecNumber>
    </recommendedName>
</protein>
<keyword evidence="19" id="KW-0732">Signal</keyword>
<dbReference type="InterPro" id="IPR012132">
    <property type="entry name" value="GMC_OxRdtase"/>
</dbReference>
<evidence type="ECO:0000256" key="2">
    <source>
        <dbReference type="ARBA" id="ARBA00004613"/>
    </source>
</evidence>
<comment type="similarity">
    <text evidence="3">Belongs to the GMC oxidoreductase family.</text>
</comment>
<evidence type="ECO:0000256" key="18">
    <source>
        <dbReference type="SAM" id="MobiDB-lite"/>
    </source>
</evidence>
<keyword evidence="6" id="KW-0964">Secreted</keyword>
<reference evidence="22 23" key="1">
    <citation type="journal article" date="2019" name="Nat. Ecol. Evol.">
        <title>Megaphylogeny resolves global patterns of mushroom evolution.</title>
        <authorList>
            <person name="Varga T."/>
            <person name="Krizsan K."/>
            <person name="Foldi C."/>
            <person name="Dima B."/>
            <person name="Sanchez-Garcia M."/>
            <person name="Sanchez-Ramirez S."/>
            <person name="Szollosi G.J."/>
            <person name="Szarkandi J.G."/>
            <person name="Papp V."/>
            <person name="Albert L."/>
            <person name="Andreopoulos W."/>
            <person name="Angelini C."/>
            <person name="Antonin V."/>
            <person name="Barry K.W."/>
            <person name="Bougher N.L."/>
            <person name="Buchanan P."/>
            <person name="Buyck B."/>
            <person name="Bense V."/>
            <person name="Catcheside P."/>
            <person name="Chovatia M."/>
            <person name="Cooper J."/>
            <person name="Damon W."/>
            <person name="Desjardin D."/>
            <person name="Finy P."/>
            <person name="Geml J."/>
            <person name="Haridas S."/>
            <person name="Hughes K."/>
            <person name="Justo A."/>
            <person name="Karasinski D."/>
            <person name="Kautmanova I."/>
            <person name="Kiss B."/>
            <person name="Kocsube S."/>
            <person name="Kotiranta H."/>
            <person name="LaButti K.M."/>
            <person name="Lechner B.E."/>
            <person name="Liimatainen K."/>
            <person name="Lipzen A."/>
            <person name="Lukacs Z."/>
            <person name="Mihaltcheva S."/>
            <person name="Morgado L.N."/>
            <person name="Niskanen T."/>
            <person name="Noordeloos M.E."/>
            <person name="Ohm R.A."/>
            <person name="Ortiz-Santana B."/>
            <person name="Ovrebo C."/>
            <person name="Racz N."/>
            <person name="Riley R."/>
            <person name="Savchenko A."/>
            <person name="Shiryaev A."/>
            <person name="Soop K."/>
            <person name="Spirin V."/>
            <person name="Szebenyi C."/>
            <person name="Tomsovsky M."/>
            <person name="Tulloss R.E."/>
            <person name="Uehling J."/>
            <person name="Grigoriev I.V."/>
            <person name="Vagvolgyi C."/>
            <person name="Papp T."/>
            <person name="Martin F.M."/>
            <person name="Miettinen O."/>
            <person name="Hibbett D.S."/>
            <person name="Nagy L.G."/>
        </authorList>
    </citation>
    <scope>NUCLEOTIDE SEQUENCE [LARGE SCALE GENOMIC DNA]</scope>
    <source>
        <strain evidence="22 23">CBS 166.37</strain>
    </source>
</reference>
<comment type="subunit">
    <text evidence="4">Monomer.</text>
</comment>
<gene>
    <name evidence="22" type="ORF">BDQ12DRAFT_607898</name>
</gene>
<evidence type="ECO:0000256" key="3">
    <source>
        <dbReference type="ARBA" id="ARBA00010790"/>
    </source>
</evidence>
<evidence type="ECO:0000256" key="10">
    <source>
        <dbReference type="ARBA" id="ARBA00024699"/>
    </source>
</evidence>
<dbReference type="SUPFAM" id="SSF51905">
    <property type="entry name" value="FAD/NAD(P)-binding domain"/>
    <property type="match status" value="1"/>
</dbReference>
<comment type="catalytic activity">
    <reaction evidence="12">
        <text>pyranose + acceptor = pyranos-2,3-diulose + reduced acceptor.</text>
        <dbReference type="EC" id="1.1.99.29"/>
    </reaction>
</comment>
<evidence type="ECO:0000313" key="22">
    <source>
        <dbReference type="EMBL" id="TFK37403.1"/>
    </source>
</evidence>
<dbReference type="InterPro" id="IPR007867">
    <property type="entry name" value="GMC_OxRtase_C"/>
</dbReference>
<evidence type="ECO:0000256" key="6">
    <source>
        <dbReference type="ARBA" id="ARBA00022525"/>
    </source>
</evidence>
<dbReference type="Proteomes" id="UP000308652">
    <property type="component" value="Unassembled WGS sequence"/>
</dbReference>
<dbReference type="Gene3D" id="3.30.560.10">
    <property type="entry name" value="Glucose Oxidase, domain 3"/>
    <property type="match status" value="1"/>
</dbReference>
<evidence type="ECO:0000256" key="7">
    <source>
        <dbReference type="ARBA" id="ARBA00022630"/>
    </source>
</evidence>
<keyword evidence="23" id="KW-1185">Reference proteome</keyword>
<evidence type="ECO:0000259" key="20">
    <source>
        <dbReference type="Pfam" id="PF00732"/>
    </source>
</evidence>
<evidence type="ECO:0000256" key="19">
    <source>
        <dbReference type="SAM" id="SignalP"/>
    </source>
</evidence>
<feature type="binding site" evidence="17">
    <location>
        <position position="143"/>
    </location>
    <ligand>
        <name>FAD</name>
        <dbReference type="ChEBI" id="CHEBI:57692"/>
    </ligand>
</feature>
<dbReference type="Gene3D" id="4.10.450.10">
    <property type="entry name" value="Glucose Oxidase, domain 2"/>
    <property type="match status" value="1"/>
</dbReference>
<keyword evidence="7" id="KW-0285">Flavoprotein</keyword>
<feature type="binding site" evidence="17">
    <location>
        <position position="299"/>
    </location>
    <ligand>
        <name>FAD</name>
        <dbReference type="ChEBI" id="CHEBI:57692"/>
    </ligand>
</feature>
<dbReference type="STRING" id="68775.A0A5C3LYC6"/>
<dbReference type="GO" id="GO:0050660">
    <property type="term" value="F:flavin adenine dinucleotide binding"/>
    <property type="evidence" value="ECO:0007669"/>
    <property type="project" value="InterPro"/>
</dbReference>
<evidence type="ECO:0000256" key="16">
    <source>
        <dbReference type="PIRSR" id="PIRSR000137-1"/>
    </source>
</evidence>
<keyword evidence="9" id="KW-0560">Oxidoreductase</keyword>
<name>A0A5C3LYC6_9AGAR</name>
<dbReference type="PANTHER" id="PTHR11552:SF218">
    <property type="entry name" value="GLUCOSE-METHANOL-CHOLINE OXIDOREDUCTASE N-TERMINAL DOMAIN-CONTAINING PROTEIN"/>
    <property type="match status" value="1"/>
</dbReference>
<dbReference type="OrthoDB" id="269227at2759"/>
<comment type="cofactor">
    <cofactor evidence="1 17">
        <name>FAD</name>
        <dbReference type="ChEBI" id="CHEBI:57692"/>
    </cofactor>
</comment>
<feature type="domain" description="Glucose-methanol-choline oxidoreductase N-terminal" evidence="20">
    <location>
        <begin position="61"/>
        <end position="383"/>
    </location>
</feature>
<comment type="catalytic activity">
    <reaction evidence="15">
        <text>a pyranoside + acceptor = a pyranosid-3,4-diulose + reduced acceptor.</text>
        <dbReference type="EC" id="1.1.99.29"/>
    </reaction>
</comment>
<dbReference type="SUPFAM" id="SSF54373">
    <property type="entry name" value="FAD-linked reductases, C-terminal domain"/>
    <property type="match status" value="1"/>
</dbReference>
<feature type="active site" description="Proton donor" evidence="16">
    <location>
        <position position="586"/>
    </location>
</feature>
<evidence type="ECO:0000256" key="9">
    <source>
        <dbReference type="ARBA" id="ARBA00023002"/>
    </source>
</evidence>
<evidence type="ECO:0000256" key="11">
    <source>
        <dbReference type="ARBA" id="ARBA00033986"/>
    </source>
</evidence>
<evidence type="ECO:0000256" key="12">
    <source>
        <dbReference type="ARBA" id="ARBA00034010"/>
    </source>
</evidence>
<proteinExistence type="inferred from homology"/>
<feature type="signal peptide" evidence="19">
    <location>
        <begin position="1"/>
        <end position="20"/>
    </location>
</feature>
<feature type="domain" description="Glucose-methanol-choline oxidoreductase C-terminal" evidence="21">
    <location>
        <begin position="504"/>
        <end position="638"/>
    </location>
</feature>
<dbReference type="Gene3D" id="3.50.50.60">
    <property type="entry name" value="FAD/NAD(P)-binding domain"/>
    <property type="match status" value="1"/>
</dbReference>
<dbReference type="PIRSF" id="PIRSF000137">
    <property type="entry name" value="Alcohol_oxidase"/>
    <property type="match status" value="1"/>
</dbReference>
<sequence>MWSVELFALTLAAVSTRVLAVSHFPHPIHADASPHRPHSPRSTFTLDSRSYVTSSSVSDSYDFIIAGGGLAGLVLASRLSEDAGTTVLVIEAGDTGDAVPSFINIPASTYYNSILGGSYDWQYSTAPQSNAGGRNLPWPRGKVLGGSSAVNGMYLVRPSELEINAWKSLISEDDSSAANSWGWDQFFAAMKKSENFTPPLDEVQKVAGIKYDASNHGSDGPVHATYPAYMVPLVGNWLPTLETAGIPAAEDSSGGRSIGGFIPPSSINPSNWTRSYSKSAYIDPLPPRSNLHILYNTTVTRIVFADNVTGGNVTASAVEYATSSTSGVKTVNVKKEVILAGGVIGSPQILQLSGIGPKDILDTANVGVKVELPGVGQHLQDHLAAGVFWETDQDTQGTIHASNSAFSQSAEFMSFINSATAYVNASYLLGDAGLSGFHDFVTGARSSSVSNLVTSTDSTVIEGYKAIYDTVANTILPGDVGVIELLLSINVPGQIAIQAALQHPLSQGRLYITSSSAFDKPVIDPQYFSHPGDVTIMREGLKLARRLGQTAPMSGILGKEVTPGSDVSTDDDWEKWLKSHAGTEYHPASTCAMLPKSKGGVVDAKLLVYGTSNVRVADASIYPIEFASHLGAPTYGVAEQAANIIRSFYNAAAPSSTSSSKSGSATSTSGSSSSQESSKNGAASSPLNGITYAIISILACALLL</sequence>
<dbReference type="AlphaFoldDB" id="A0A5C3LYC6"/>
<dbReference type="GO" id="GO:0005576">
    <property type="term" value="C:extracellular region"/>
    <property type="evidence" value="ECO:0007669"/>
    <property type="project" value="UniProtKB-SubCell"/>
</dbReference>
<feature type="active site" description="Proton acceptor" evidence="16">
    <location>
        <position position="629"/>
    </location>
</feature>
<evidence type="ECO:0000256" key="5">
    <source>
        <dbReference type="ARBA" id="ARBA00013177"/>
    </source>
</evidence>
<keyword evidence="8 17" id="KW-0274">FAD</keyword>
<accession>A0A5C3LYC6</accession>
<feature type="chain" id="PRO_5022679586" description="pyranose dehydrogenase (acceptor)" evidence="19">
    <location>
        <begin position="21"/>
        <end position="704"/>
    </location>
</feature>
<comment type="catalytic activity">
    <reaction evidence="13">
        <text>pyranose + acceptor = pyranos-3-ulose + reduced acceptor.</text>
        <dbReference type="EC" id="1.1.99.29"/>
    </reaction>
</comment>
<evidence type="ECO:0000313" key="23">
    <source>
        <dbReference type="Proteomes" id="UP000308652"/>
    </source>
</evidence>
<organism evidence="22 23">
    <name type="scientific">Crucibulum laeve</name>
    <dbReference type="NCBI Taxonomy" id="68775"/>
    <lineage>
        <taxon>Eukaryota</taxon>
        <taxon>Fungi</taxon>
        <taxon>Dikarya</taxon>
        <taxon>Basidiomycota</taxon>
        <taxon>Agaricomycotina</taxon>
        <taxon>Agaricomycetes</taxon>
        <taxon>Agaricomycetidae</taxon>
        <taxon>Agaricales</taxon>
        <taxon>Agaricineae</taxon>
        <taxon>Nidulariaceae</taxon>
        <taxon>Crucibulum</taxon>
    </lineage>
</organism>
<dbReference type="InterPro" id="IPR027424">
    <property type="entry name" value="Glucose_Oxidase_domain_2"/>
</dbReference>
<dbReference type="PANTHER" id="PTHR11552">
    <property type="entry name" value="GLUCOSE-METHANOL-CHOLINE GMC OXIDOREDUCTASE"/>
    <property type="match status" value="1"/>
</dbReference>
<evidence type="ECO:0000256" key="15">
    <source>
        <dbReference type="ARBA" id="ARBA00034059"/>
    </source>
</evidence>
<dbReference type="InterPro" id="IPR036188">
    <property type="entry name" value="FAD/NAD-bd_sf"/>
</dbReference>
<dbReference type="EMBL" id="ML213608">
    <property type="protein sequence ID" value="TFK37403.1"/>
    <property type="molecule type" value="Genomic_DNA"/>
</dbReference>
<dbReference type="Pfam" id="PF05199">
    <property type="entry name" value="GMC_oxred_C"/>
    <property type="match status" value="1"/>
</dbReference>
<evidence type="ECO:0000256" key="14">
    <source>
        <dbReference type="ARBA" id="ARBA00034050"/>
    </source>
</evidence>
<feature type="region of interest" description="Disordered" evidence="18">
    <location>
        <begin position="654"/>
        <end position="683"/>
    </location>
</feature>
<evidence type="ECO:0000256" key="8">
    <source>
        <dbReference type="ARBA" id="ARBA00022827"/>
    </source>
</evidence>
<evidence type="ECO:0000256" key="17">
    <source>
        <dbReference type="PIRSR" id="PIRSR000137-2"/>
    </source>
</evidence>
<comment type="subcellular location">
    <subcellularLocation>
        <location evidence="2">Secreted</location>
    </subcellularLocation>
</comment>
<evidence type="ECO:0000256" key="4">
    <source>
        <dbReference type="ARBA" id="ARBA00011245"/>
    </source>
</evidence>
<comment type="catalytic activity">
    <reaction evidence="14">
        <text>a pyranoside + acceptor = a pyranosid-3-ulose + reduced acceptor.</text>
        <dbReference type="EC" id="1.1.99.29"/>
    </reaction>
</comment>